<reference evidence="2 3" key="1">
    <citation type="journal article" date="2008" name="Nature">
        <title>The genome of Laccaria bicolor provides insights into mycorrhizal symbiosis.</title>
        <authorList>
            <person name="Martin F."/>
            <person name="Aerts A."/>
            <person name="Ahren D."/>
            <person name="Brun A."/>
            <person name="Danchin E.G.J."/>
            <person name="Duchaussoy F."/>
            <person name="Gibon J."/>
            <person name="Kohler A."/>
            <person name="Lindquist E."/>
            <person name="Pereda V."/>
            <person name="Salamov A."/>
            <person name="Shapiro H.J."/>
            <person name="Wuyts J."/>
            <person name="Blaudez D."/>
            <person name="Buee M."/>
            <person name="Brokstein P."/>
            <person name="Canbaeck B."/>
            <person name="Cohen D."/>
            <person name="Courty P.E."/>
            <person name="Coutinho P.M."/>
            <person name="Delaruelle C."/>
            <person name="Detter J.C."/>
            <person name="Deveau A."/>
            <person name="DiFazio S."/>
            <person name="Duplessis S."/>
            <person name="Fraissinet-Tachet L."/>
            <person name="Lucic E."/>
            <person name="Frey-Klett P."/>
            <person name="Fourrey C."/>
            <person name="Feussner I."/>
            <person name="Gay G."/>
            <person name="Grimwood J."/>
            <person name="Hoegger P.J."/>
            <person name="Jain P."/>
            <person name="Kilaru S."/>
            <person name="Labbe J."/>
            <person name="Lin Y.C."/>
            <person name="Legue V."/>
            <person name="Le Tacon F."/>
            <person name="Marmeisse R."/>
            <person name="Melayah D."/>
            <person name="Montanini B."/>
            <person name="Muratet M."/>
            <person name="Nehls U."/>
            <person name="Niculita-Hirzel H."/>
            <person name="Oudot-Le Secq M.P."/>
            <person name="Peter M."/>
            <person name="Quesneville H."/>
            <person name="Rajashekar B."/>
            <person name="Reich M."/>
            <person name="Rouhier N."/>
            <person name="Schmutz J."/>
            <person name="Yin T."/>
            <person name="Chalot M."/>
            <person name="Henrissat B."/>
            <person name="Kuees U."/>
            <person name="Lucas S."/>
            <person name="Van de Peer Y."/>
            <person name="Podila G.K."/>
            <person name="Polle A."/>
            <person name="Pukkila P.J."/>
            <person name="Richardson P.M."/>
            <person name="Rouze P."/>
            <person name="Sanders I.R."/>
            <person name="Stajich J.E."/>
            <person name="Tunlid A."/>
            <person name="Tuskan G."/>
            <person name="Grigoriev I.V."/>
        </authorList>
    </citation>
    <scope>NUCLEOTIDE SEQUENCE [LARGE SCALE GENOMIC DNA]</scope>
    <source>
        <strain evidence="3">S238N-H82 / ATCC MYA-4686</strain>
    </source>
</reference>
<feature type="region of interest" description="Disordered" evidence="1">
    <location>
        <begin position="1"/>
        <end position="23"/>
    </location>
</feature>
<feature type="region of interest" description="Disordered" evidence="1">
    <location>
        <begin position="102"/>
        <end position="129"/>
    </location>
</feature>
<dbReference type="RefSeq" id="XP_001888963.1">
    <property type="nucleotide sequence ID" value="XM_001888928.1"/>
</dbReference>
<name>B0DYA8_LACBS</name>
<protein>
    <submittedName>
        <fullName evidence="2">Predicted protein</fullName>
    </submittedName>
</protein>
<dbReference type="InParanoid" id="B0DYA8"/>
<feature type="compositionally biased region" description="Basic and acidic residues" evidence="1">
    <location>
        <begin position="103"/>
        <end position="112"/>
    </location>
</feature>
<dbReference type="HOGENOM" id="CLU_1441282_0_0_1"/>
<dbReference type="AlphaFoldDB" id="B0DYA8"/>
<keyword evidence="3" id="KW-1185">Reference proteome</keyword>
<feature type="region of interest" description="Disordered" evidence="1">
    <location>
        <begin position="141"/>
        <end position="163"/>
    </location>
</feature>
<sequence length="188" mass="20358">MQASRSLPAPSQQQSANMNPSQLSSVMDKTHTIHDSVPCHHAIQATFLYQSMKRGKVSTTISSNSLLEARPLPPLRLCIPGHDSNQAHSLFTYNYNSAQRDFQGPHEEEQHQHVYPPGPSSSVTSYTTPLSVPQSISVAEPSSSLSYSPQPTSPLHPPASSSTLPCQSTPLIMCSHLHRPLSQVGLGV</sequence>
<accession>B0DYA8</accession>
<organism evidence="3">
    <name type="scientific">Laccaria bicolor (strain S238N-H82 / ATCC MYA-4686)</name>
    <name type="common">Bicoloured deceiver</name>
    <name type="synonym">Laccaria laccata var. bicolor</name>
    <dbReference type="NCBI Taxonomy" id="486041"/>
    <lineage>
        <taxon>Eukaryota</taxon>
        <taxon>Fungi</taxon>
        <taxon>Dikarya</taxon>
        <taxon>Basidiomycota</taxon>
        <taxon>Agaricomycotina</taxon>
        <taxon>Agaricomycetes</taxon>
        <taxon>Agaricomycetidae</taxon>
        <taxon>Agaricales</taxon>
        <taxon>Agaricineae</taxon>
        <taxon>Hydnangiaceae</taxon>
        <taxon>Laccaria</taxon>
    </lineage>
</organism>
<evidence type="ECO:0000313" key="3">
    <source>
        <dbReference type="Proteomes" id="UP000001194"/>
    </source>
</evidence>
<dbReference type="KEGG" id="lbc:LACBIDRAFT_314325"/>
<feature type="compositionally biased region" description="Polar residues" evidence="1">
    <location>
        <begin position="120"/>
        <end position="129"/>
    </location>
</feature>
<dbReference type="EMBL" id="DS547150">
    <property type="protein sequence ID" value="EDR00404.1"/>
    <property type="molecule type" value="Genomic_DNA"/>
</dbReference>
<evidence type="ECO:0000313" key="2">
    <source>
        <dbReference type="EMBL" id="EDR00404.1"/>
    </source>
</evidence>
<evidence type="ECO:0000256" key="1">
    <source>
        <dbReference type="SAM" id="MobiDB-lite"/>
    </source>
</evidence>
<dbReference type="Proteomes" id="UP000001194">
    <property type="component" value="Unassembled WGS sequence"/>
</dbReference>
<proteinExistence type="predicted"/>
<dbReference type="GeneID" id="6084622"/>
<gene>
    <name evidence="2" type="ORF">LACBIDRAFT_314325</name>
</gene>
<feature type="compositionally biased region" description="Low complexity" evidence="1">
    <location>
        <begin position="141"/>
        <end position="150"/>
    </location>
</feature>